<evidence type="ECO:0000313" key="1">
    <source>
        <dbReference type="EMBL" id="EME88627.1"/>
    </source>
</evidence>
<gene>
    <name evidence="1" type="ORF">MYCFIDRAFT_206069</name>
</gene>
<dbReference type="AlphaFoldDB" id="N1QBN3"/>
<dbReference type="KEGG" id="pfj:MYCFIDRAFT_206069"/>
<dbReference type="VEuPathDB" id="FungiDB:MYCFIDRAFT_206069"/>
<dbReference type="RefSeq" id="XP_007921587.1">
    <property type="nucleotide sequence ID" value="XM_007923396.1"/>
</dbReference>
<sequence>MMSLRSLRFPQSSHAKWYLNAASQTRKLDATYSVRWRPVPPQCVGQVFNSSPSLIAATGPVLHNYRCIHLASAIKIICMNGKANIKGSNNNSLSPSHVPILAESSSIPRCLIPILNAMLKSPSIPSPVSCRKVVPPENIRRRAQISALKVNACGEHALQMSIGRAKPGPVY</sequence>
<dbReference type="HOGENOM" id="CLU_1563535_0_0_1"/>
<protein>
    <submittedName>
        <fullName evidence="1">Uncharacterized protein</fullName>
    </submittedName>
</protein>
<accession>N1QBN3</accession>
<proteinExistence type="predicted"/>
<keyword evidence="2" id="KW-1185">Reference proteome</keyword>
<evidence type="ECO:0000313" key="2">
    <source>
        <dbReference type="Proteomes" id="UP000016932"/>
    </source>
</evidence>
<name>N1QBN3_PSEFD</name>
<organism evidence="1 2">
    <name type="scientific">Pseudocercospora fijiensis (strain CIRAD86)</name>
    <name type="common">Black leaf streak disease fungus</name>
    <name type="synonym">Mycosphaerella fijiensis</name>
    <dbReference type="NCBI Taxonomy" id="383855"/>
    <lineage>
        <taxon>Eukaryota</taxon>
        <taxon>Fungi</taxon>
        <taxon>Dikarya</taxon>
        <taxon>Ascomycota</taxon>
        <taxon>Pezizomycotina</taxon>
        <taxon>Dothideomycetes</taxon>
        <taxon>Dothideomycetidae</taxon>
        <taxon>Mycosphaerellales</taxon>
        <taxon>Mycosphaerellaceae</taxon>
        <taxon>Pseudocercospora</taxon>
    </lineage>
</organism>
<reference evidence="1 2" key="1">
    <citation type="journal article" date="2012" name="PLoS Pathog.">
        <title>Diverse lifestyles and strategies of plant pathogenesis encoded in the genomes of eighteen Dothideomycetes fungi.</title>
        <authorList>
            <person name="Ohm R.A."/>
            <person name="Feau N."/>
            <person name="Henrissat B."/>
            <person name="Schoch C.L."/>
            <person name="Horwitz B.A."/>
            <person name="Barry K.W."/>
            <person name="Condon B.J."/>
            <person name="Copeland A.C."/>
            <person name="Dhillon B."/>
            <person name="Glaser F."/>
            <person name="Hesse C.N."/>
            <person name="Kosti I."/>
            <person name="LaButti K."/>
            <person name="Lindquist E.A."/>
            <person name="Lucas S."/>
            <person name="Salamov A.A."/>
            <person name="Bradshaw R.E."/>
            <person name="Ciuffetti L."/>
            <person name="Hamelin R.C."/>
            <person name="Kema G.H.J."/>
            <person name="Lawrence C."/>
            <person name="Scott J.A."/>
            <person name="Spatafora J.W."/>
            <person name="Turgeon B.G."/>
            <person name="de Wit P.J.G.M."/>
            <person name="Zhong S."/>
            <person name="Goodwin S.B."/>
            <person name="Grigoriev I.V."/>
        </authorList>
    </citation>
    <scope>NUCLEOTIDE SEQUENCE [LARGE SCALE GENOMIC DNA]</scope>
    <source>
        <strain evidence="1 2">CIRAD86</strain>
    </source>
</reference>
<dbReference type="GeneID" id="19336452"/>
<dbReference type="EMBL" id="KB446555">
    <property type="protein sequence ID" value="EME88627.1"/>
    <property type="molecule type" value="Genomic_DNA"/>
</dbReference>
<dbReference type="Proteomes" id="UP000016932">
    <property type="component" value="Unassembled WGS sequence"/>
</dbReference>